<reference evidence="6 8" key="2">
    <citation type="submission" date="2018-10" db="EMBL/GenBank/DDBJ databases">
        <title>Genomic Encyclopedia of Archaeal and Bacterial Type Strains, Phase II (KMG-II): from individual species to whole genera.</title>
        <authorList>
            <person name="Goeker M."/>
        </authorList>
    </citation>
    <scope>NUCLEOTIDE SEQUENCE [LARGE SCALE GENOMIC DNA]</scope>
    <source>
        <strain evidence="6 8">DSM 21886</strain>
    </source>
</reference>
<organism evidence="6 8">
    <name type="scientific">Flavobacterium lindanitolerans</name>
    <dbReference type="NCBI Taxonomy" id="428988"/>
    <lineage>
        <taxon>Bacteria</taxon>
        <taxon>Pseudomonadati</taxon>
        <taxon>Bacteroidota</taxon>
        <taxon>Flavobacteriia</taxon>
        <taxon>Flavobacteriales</taxon>
        <taxon>Flavobacteriaceae</taxon>
        <taxon>Flavobacterium</taxon>
    </lineage>
</organism>
<sequence length="298" mass="34847">MRHFKTISELHRSIGYPPPENPLISMVMCEKLSECSIGQSEFTTDFYMIAFKKIKSGYVLYGRTKYDHDNGSMMFMKPRQVIEINNVELEEKGFIIWIHEDFLNGYHLHSEIKKYGYFDYEANEALHLSAREEQIIWDLHSKIEGEYYNNQDEYSREIIIAHIDSILKYSQRFYKRQFINRTELSGKTVSKFNDLLASYLEKGKLQEKGLPTVKSLADLFNLSPRYLSDVLKQETGKTAIELIHIFLISEAKNLLQGSENSVSETAYALGFDNPPYFSRLFKKEVGMSPNEYRKNFVN</sequence>
<dbReference type="PANTHER" id="PTHR43280">
    <property type="entry name" value="ARAC-FAMILY TRANSCRIPTIONAL REGULATOR"/>
    <property type="match status" value="1"/>
</dbReference>
<evidence type="ECO:0000256" key="2">
    <source>
        <dbReference type="ARBA" id="ARBA00023125"/>
    </source>
</evidence>
<protein>
    <submittedName>
        <fullName evidence="6">Helix-turn-helix protein</fullName>
    </submittedName>
</protein>
<gene>
    <name evidence="5" type="ORF">B0G92_2478</name>
    <name evidence="6" type="ORF">CLV50_1572</name>
</gene>
<dbReference type="InterPro" id="IPR020449">
    <property type="entry name" value="Tscrpt_reg_AraC-type_HTH"/>
</dbReference>
<dbReference type="Gene3D" id="1.10.10.60">
    <property type="entry name" value="Homeodomain-like"/>
    <property type="match status" value="2"/>
</dbReference>
<evidence type="ECO:0000313" key="8">
    <source>
        <dbReference type="Proteomes" id="UP000275027"/>
    </source>
</evidence>
<dbReference type="AlphaFoldDB" id="A0A497UNV4"/>
<comment type="caution">
    <text evidence="6">The sequence shown here is derived from an EMBL/GenBank/DDBJ whole genome shotgun (WGS) entry which is preliminary data.</text>
</comment>
<keyword evidence="1" id="KW-0805">Transcription regulation</keyword>
<dbReference type="InterPro" id="IPR018060">
    <property type="entry name" value="HTH_AraC"/>
</dbReference>
<proteinExistence type="predicted"/>
<evidence type="ECO:0000313" key="5">
    <source>
        <dbReference type="EMBL" id="PKW21194.1"/>
    </source>
</evidence>
<dbReference type="EMBL" id="PJND01000008">
    <property type="protein sequence ID" value="PKW21194.1"/>
    <property type="molecule type" value="Genomic_DNA"/>
</dbReference>
<feature type="domain" description="HTH araC/xylS-type" evidence="4">
    <location>
        <begin position="194"/>
        <end position="295"/>
    </location>
</feature>
<name>A0A497UNV4_9FLAO</name>
<evidence type="ECO:0000313" key="7">
    <source>
        <dbReference type="Proteomes" id="UP000233767"/>
    </source>
</evidence>
<dbReference type="GO" id="GO:0003700">
    <property type="term" value="F:DNA-binding transcription factor activity"/>
    <property type="evidence" value="ECO:0007669"/>
    <property type="project" value="InterPro"/>
</dbReference>
<dbReference type="PROSITE" id="PS01124">
    <property type="entry name" value="HTH_ARAC_FAMILY_2"/>
    <property type="match status" value="1"/>
</dbReference>
<keyword evidence="3" id="KW-0804">Transcription</keyword>
<dbReference type="Proteomes" id="UP000275027">
    <property type="component" value="Unassembled WGS sequence"/>
</dbReference>
<dbReference type="RefSeq" id="WP_101472400.1">
    <property type="nucleotide sequence ID" value="NZ_PJND01000008.1"/>
</dbReference>
<dbReference type="SMART" id="SM00342">
    <property type="entry name" value="HTH_ARAC"/>
    <property type="match status" value="1"/>
</dbReference>
<dbReference type="EMBL" id="RCCB01000011">
    <property type="protein sequence ID" value="RLJ30168.1"/>
    <property type="molecule type" value="Genomic_DNA"/>
</dbReference>
<evidence type="ECO:0000313" key="6">
    <source>
        <dbReference type="EMBL" id="RLJ30168.1"/>
    </source>
</evidence>
<evidence type="ECO:0000259" key="4">
    <source>
        <dbReference type="PROSITE" id="PS01124"/>
    </source>
</evidence>
<evidence type="ECO:0000256" key="3">
    <source>
        <dbReference type="ARBA" id="ARBA00023163"/>
    </source>
</evidence>
<accession>A0A497UNV4</accession>
<keyword evidence="7" id="KW-1185">Reference proteome</keyword>
<keyword evidence="2" id="KW-0238">DNA-binding</keyword>
<dbReference type="Pfam" id="PF12833">
    <property type="entry name" value="HTH_18"/>
    <property type="match status" value="1"/>
</dbReference>
<dbReference type="PRINTS" id="PR00032">
    <property type="entry name" value="HTHARAC"/>
</dbReference>
<reference evidence="5 7" key="1">
    <citation type="submission" date="2017-12" db="EMBL/GenBank/DDBJ databases">
        <title>Genomic Encyclopedia of Type Strains, Phase III (KMG-III): the genomes of soil and plant-associated and newly described type strains.</title>
        <authorList>
            <person name="Whitman W."/>
        </authorList>
    </citation>
    <scope>NUCLEOTIDE SEQUENCE [LARGE SCALE GENOMIC DNA]</scope>
    <source>
        <strain evidence="5 7">IP-10</strain>
    </source>
</reference>
<dbReference type="InterPro" id="IPR009057">
    <property type="entry name" value="Homeodomain-like_sf"/>
</dbReference>
<dbReference type="PANTHER" id="PTHR43280:SF32">
    <property type="entry name" value="TRANSCRIPTIONAL REGULATORY PROTEIN"/>
    <property type="match status" value="1"/>
</dbReference>
<dbReference type="GO" id="GO:0043565">
    <property type="term" value="F:sequence-specific DNA binding"/>
    <property type="evidence" value="ECO:0007669"/>
    <property type="project" value="InterPro"/>
</dbReference>
<dbReference type="SUPFAM" id="SSF46689">
    <property type="entry name" value="Homeodomain-like"/>
    <property type="match status" value="1"/>
</dbReference>
<evidence type="ECO:0000256" key="1">
    <source>
        <dbReference type="ARBA" id="ARBA00023015"/>
    </source>
</evidence>
<dbReference type="Proteomes" id="UP000233767">
    <property type="component" value="Unassembled WGS sequence"/>
</dbReference>